<dbReference type="RefSeq" id="WP_138097200.1">
    <property type="nucleotide sequence ID" value="NZ_CP040428.1"/>
</dbReference>
<dbReference type="CDD" id="cd03855">
    <property type="entry name" value="M14_ASTE"/>
    <property type="match status" value="1"/>
</dbReference>
<evidence type="ECO:0000259" key="7">
    <source>
        <dbReference type="Pfam" id="PF04952"/>
    </source>
</evidence>
<dbReference type="InterPro" id="IPR055438">
    <property type="entry name" value="AstE_AspA_cat"/>
</dbReference>
<dbReference type="GO" id="GO:0009017">
    <property type="term" value="F:succinylglutamate desuccinylase activity"/>
    <property type="evidence" value="ECO:0007669"/>
    <property type="project" value="UniProtKB-UniRule"/>
</dbReference>
<dbReference type="InterPro" id="IPR007036">
    <property type="entry name" value="Aste_AspA_hybrid_dom"/>
</dbReference>
<dbReference type="UniPathway" id="UPA00185">
    <property type="reaction ID" value="UER00283"/>
</dbReference>
<evidence type="ECO:0000313" key="10">
    <source>
        <dbReference type="Proteomes" id="UP000302163"/>
    </source>
</evidence>
<dbReference type="EC" id="3.5.1.96" evidence="5 6"/>
<comment type="similarity">
    <text evidence="5">Belongs to the AspA/AstE family. Succinylglutamate desuccinylase subfamily.</text>
</comment>
<dbReference type="NCBIfam" id="NF003706">
    <property type="entry name" value="PRK05324.1"/>
    <property type="match status" value="1"/>
</dbReference>
<evidence type="ECO:0000256" key="2">
    <source>
        <dbReference type="ARBA" id="ARBA00022723"/>
    </source>
</evidence>
<feature type="binding site" evidence="5">
    <location>
        <position position="144"/>
    </location>
    <ligand>
        <name>Zn(2+)</name>
        <dbReference type="ChEBI" id="CHEBI:29105"/>
    </ligand>
</feature>
<keyword evidence="1 5" id="KW-0056">Arginine metabolism</keyword>
<evidence type="ECO:0000259" key="8">
    <source>
        <dbReference type="Pfam" id="PF24827"/>
    </source>
</evidence>
<evidence type="ECO:0000313" key="9">
    <source>
        <dbReference type="EMBL" id="QCT21041.1"/>
    </source>
</evidence>
<dbReference type="NCBIfam" id="TIGR03242">
    <property type="entry name" value="arg_catab_astE"/>
    <property type="match status" value="1"/>
</dbReference>
<feature type="domain" description="Succinylglutamate desuccinylase/Aspartoacylase catalytic" evidence="8">
    <location>
        <begin position="44"/>
        <end position="232"/>
    </location>
</feature>
<gene>
    <name evidence="5 9" type="primary">astE</name>
    <name evidence="9" type="ORF">FEM41_16005</name>
</gene>
<dbReference type="OrthoDB" id="5290473at2"/>
<feature type="domain" description="AstE/AspA barrel-sandwich hybrid" evidence="7">
    <location>
        <begin position="245"/>
        <end position="316"/>
    </location>
</feature>
<dbReference type="InterPro" id="IPR050178">
    <property type="entry name" value="AspA/AstE_fam"/>
</dbReference>
<dbReference type="GO" id="GO:0019544">
    <property type="term" value="P:L-arginine catabolic process to L-glutamate"/>
    <property type="evidence" value="ECO:0007669"/>
    <property type="project" value="UniProtKB-UniRule"/>
</dbReference>
<keyword evidence="10" id="KW-1185">Reference proteome</keyword>
<reference evidence="9 10" key="1">
    <citation type="submission" date="2019-05" db="EMBL/GenBank/DDBJ databases">
        <title>Complete genome sequence of Izhakiella calystegiae KSNA2, an endophyte isolated from beach morning glory (Calystegia soldanella).</title>
        <authorList>
            <person name="Jiang L."/>
            <person name="Jeong J.C."/>
            <person name="Kim C.Y."/>
            <person name="Kim D.H."/>
            <person name="Kim S.W."/>
            <person name="Lee j."/>
        </authorList>
    </citation>
    <scope>NUCLEOTIDE SEQUENCE [LARGE SCALE GENOMIC DNA]</scope>
    <source>
        <strain evidence="9 10">KSNA2</strain>
    </source>
</reference>
<dbReference type="Pfam" id="PF04952">
    <property type="entry name" value="AstE_AspA_hybrid"/>
    <property type="match status" value="1"/>
</dbReference>
<dbReference type="KEGG" id="izh:FEM41_16005"/>
<evidence type="ECO:0000256" key="1">
    <source>
        <dbReference type="ARBA" id="ARBA00022503"/>
    </source>
</evidence>
<dbReference type="Pfam" id="PF24827">
    <property type="entry name" value="AstE_AspA_cat"/>
    <property type="match status" value="1"/>
</dbReference>
<sequence>MRDFLARTLNGRAPQAQCGEQRGFSWQWREEGILSIAPDAEPVGDLVISAAIHGNETAPVELLDAIIQALAAGELPLRWRLLVLLGNPGALRAGRRYQAQDLNRLFSQGWQRFPEGAERERARLLEQRLMEFYRAPRRWHLDLHTALRESLHPRFGVLPASQTPWDEGFLAWLGAAGLEALVFHQSPAGTFSHFSHACCAALSATLELGKARPLGDNDLTQFRLADMALRALLRGETPVMPERPPRRYRVVRQLTKQSEAFVLHMADQTPNFTAFHAGDLLAEESGRRYLARYPTEYVLFPNPRVAPGLRAGLMLIDAE</sequence>
<keyword evidence="3 5" id="KW-0378">Hydrolase</keyword>
<feature type="active site" evidence="5">
    <location>
        <position position="207"/>
    </location>
</feature>
<dbReference type="EMBL" id="CP040428">
    <property type="protein sequence ID" value="QCT21041.1"/>
    <property type="molecule type" value="Genomic_DNA"/>
</dbReference>
<dbReference type="InterPro" id="IPR016681">
    <property type="entry name" value="SuccinylGlu_desuccinylase"/>
</dbReference>
<dbReference type="GO" id="GO:0008270">
    <property type="term" value="F:zinc ion binding"/>
    <property type="evidence" value="ECO:0007669"/>
    <property type="project" value="UniProtKB-UniRule"/>
</dbReference>
<dbReference type="PANTHER" id="PTHR15162">
    <property type="entry name" value="ASPARTOACYLASE"/>
    <property type="match status" value="1"/>
</dbReference>
<feature type="binding site" evidence="5">
    <location>
        <position position="53"/>
    </location>
    <ligand>
        <name>Zn(2+)</name>
        <dbReference type="ChEBI" id="CHEBI:29105"/>
    </ligand>
</feature>
<dbReference type="Proteomes" id="UP000302163">
    <property type="component" value="Chromosome"/>
</dbReference>
<keyword evidence="2 5" id="KW-0479">Metal-binding</keyword>
<keyword evidence="4 5" id="KW-0862">Zinc</keyword>
<dbReference type="GO" id="GO:0016788">
    <property type="term" value="F:hydrolase activity, acting on ester bonds"/>
    <property type="evidence" value="ECO:0007669"/>
    <property type="project" value="UniProtKB-UniRule"/>
</dbReference>
<dbReference type="SUPFAM" id="SSF53187">
    <property type="entry name" value="Zn-dependent exopeptidases"/>
    <property type="match status" value="1"/>
</dbReference>
<dbReference type="Gene3D" id="3.40.630.10">
    <property type="entry name" value="Zn peptidases"/>
    <property type="match status" value="1"/>
</dbReference>
<comment type="pathway">
    <text evidence="5">Amino-acid degradation; L-arginine degradation via AST pathway; L-glutamate and succinate from L-arginine: step 5/5.</text>
</comment>
<evidence type="ECO:0000256" key="5">
    <source>
        <dbReference type="HAMAP-Rule" id="MF_00767"/>
    </source>
</evidence>
<comment type="cofactor">
    <cofactor evidence="5">
        <name>Zn(2+)</name>
        <dbReference type="ChEBI" id="CHEBI:29105"/>
    </cofactor>
    <text evidence="5">Binds 1 zinc ion per subunit.</text>
</comment>
<comment type="catalytic activity">
    <reaction evidence="5">
        <text>N-succinyl-L-glutamate + H2O = L-glutamate + succinate</text>
        <dbReference type="Rhea" id="RHEA:15169"/>
        <dbReference type="ChEBI" id="CHEBI:15377"/>
        <dbReference type="ChEBI" id="CHEBI:29985"/>
        <dbReference type="ChEBI" id="CHEBI:30031"/>
        <dbReference type="ChEBI" id="CHEBI:58763"/>
        <dbReference type="EC" id="3.5.1.96"/>
    </reaction>
</comment>
<accession>A0A4P8YJV0</accession>
<comment type="function">
    <text evidence="5">Transforms N(2)-succinylglutamate into succinate and glutamate.</text>
</comment>
<dbReference type="AlphaFoldDB" id="A0A4P8YJV0"/>
<proteinExistence type="inferred from homology"/>
<dbReference type="GO" id="GO:0019545">
    <property type="term" value="P:L-arginine catabolic process to succinate"/>
    <property type="evidence" value="ECO:0007669"/>
    <property type="project" value="UniProtKB-UniRule"/>
</dbReference>
<evidence type="ECO:0000256" key="3">
    <source>
        <dbReference type="ARBA" id="ARBA00022801"/>
    </source>
</evidence>
<name>A0A4P8YJV0_9ENTR</name>
<evidence type="ECO:0000256" key="4">
    <source>
        <dbReference type="ARBA" id="ARBA00022833"/>
    </source>
</evidence>
<dbReference type="PANTHER" id="PTHR15162:SF7">
    <property type="entry name" value="SUCCINYLGLUTAMATE DESUCCINYLASE"/>
    <property type="match status" value="1"/>
</dbReference>
<organism evidence="9 10">
    <name type="scientific">Jejubacter calystegiae</name>
    <dbReference type="NCBI Taxonomy" id="2579935"/>
    <lineage>
        <taxon>Bacteria</taxon>
        <taxon>Pseudomonadati</taxon>
        <taxon>Pseudomonadota</taxon>
        <taxon>Gammaproteobacteria</taxon>
        <taxon>Enterobacterales</taxon>
        <taxon>Enterobacteriaceae</taxon>
        <taxon>Jejubacter</taxon>
    </lineage>
</organism>
<evidence type="ECO:0000256" key="6">
    <source>
        <dbReference type="NCBIfam" id="TIGR03242"/>
    </source>
</evidence>
<protein>
    <recommendedName>
        <fullName evidence="5 6">Succinylglutamate desuccinylase</fullName>
        <ecNumber evidence="5 6">3.5.1.96</ecNumber>
    </recommendedName>
</protein>
<dbReference type="HAMAP" id="MF_00767">
    <property type="entry name" value="Arg_catab_AstE"/>
    <property type="match status" value="1"/>
</dbReference>
<feature type="binding site" evidence="5">
    <location>
        <position position="56"/>
    </location>
    <ligand>
        <name>Zn(2+)</name>
        <dbReference type="ChEBI" id="CHEBI:29105"/>
    </ligand>
</feature>